<evidence type="ECO:0000313" key="7">
    <source>
        <dbReference type="EMBL" id="GEK48003.1"/>
    </source>
</evidence>
<dbReference type="PANTHER" id="PTHR42792">
    <property type="entry name" value="FLAGELLIN"/>
    <property type="match status" value="1"/>
</dbReference>
<keyword evidence="4" id="KW-0964">Secreted</keyword>
<evidence type="ECO:0000256" key="5">
    <source>
        <dbReference type="ARBA" id="ARBA00023143"/>
    </source>
</evidence>
<dbReference type="GO" id="GO:0009424">
    <property type="term" value="C:bacterial-type flagellum hook"/>
    <property type="evidence" value="ECO:0007669"/>
    <property type="project" value="InterPro"/>
</dbReference>
<dbReference type="AlphaFoldDB" id="A0A510X9C2"/>
<dbReference type="OrthoDB" id="9768249at2"/>
<evidence type="ECO:0000313" key="8">
    <source>
        <dbReference type="Proteomes" id="UP000321275"/>
    </source>
</evidence>
<organism evidence="7 8">
    <name type="scientific">Bisbaumannia pacifica</name>
    <dbReference type="NCBI Taxonomy" id="77098"/>
    <lineage>
        <taxon>Bacteria</taxon>
        <taxon>Pseudomonadati</taxon>
        <taxon>Pseudomonadota</taxon>
        <taxon>Gammaproteobacteria</taxon>
        <taxon>Oceanospirillales</taxon>
        <taxon>Halomonadaceae</taxon>
        <taxon>Bisbaumannia</taxon>
    </lineage>
</organism>
<evidence type="ECO:0000256" key="2">
    <source>
        <dbReference type="ARBA" id="ARBA00004613"/>
    </source>
</evidence>
<protein>
    <submittedName>
        <fullName evidence="7">Flagellar hook-associated protein FlgL</fullName>
    </submittedName>
</protein>
<dbReference type="GO" id="GO:0071973">
    <property type="term" value="P:bacterial-type flagellum-dependent cell motility"/>
    <property type="evidence" value="ECO:0007669"/>
    <property type="project" value="InterPro"/>
</dbReference>
<gene>
    <name evidence="7" type="primary">flgL</name>
    <name evidence="7" type="ORF">HPA02_22860</name>
</gene>
<dbReference type="EMBL" id="BJUK01000025">
    <property type="protein sequence ID" value="GEK48003.1"/>
    <property type="molecule type" value="Genomic_DNA"/>
</dbReference>
<comment type="subcellular location">
    <subcellularLocation>
        <location evidence="1">Bacterial flagellum</location>
    </subcellularLocation>
    <subcellularLocation>
        <location evidence="2">Secreted</location>
    </subcellularLocation>
</comment>
<dbReference type="InterPro" id="IPR001029">
    <property type="entry name" value="Flagellin_N"/>
</dbReference>
<dbReference type="RefSeq" id="WP_146803342.1">
    <property type="nucleotide sequence ID" value="NZ_BJUK01000025.1"/>
</dbReference>
<dbReference type="Proteomes" id="UP000321275">
    <property type="component" value="Unassembled WGS sequence"/>
</dbReference>
<dbReference type="NCBIfam" id="TIGR02550">
    <property type="entry name" value="flagell_flgL"/>
    <property type="match status" value="1"/>
</dbReference>
<reference evidence="7 8" key="1">
    <citation type="submission" date="2019-07" db="EMBL/GenBank/DDBJ databases">
        <title>Whole genome shotgun sequence of Halomonas pacifica NBRC 102220.</title>
        <authorList>
            <person name="Hosoyama A."/>
            <person name="Uohara A."/>
            <person name="Ohji S."/>
            <person name="Ichikawa N."/>
        </authorList>
    </citation>
    <scope>NUCLEOTIDE SEQUENCE [LARGE SCALE GENOMIC DNA]</scope>
    <source>
        <strain evidence="7 8">NBRC 102220</strain>
    </source>
</reference>
<feature type="domain" description="Flagellin N-terminal" evidence="6">
    <location>
        <begin position="3"/>
        <end position="139"/>
    </location>
</feature>
<keyword evidence="7" id="KW-0969">Cilium</keyword>
<dbReference type="GO" id="GO:0005576">
    <property type="term" value="C:extracellular region"/>
    <property type="evidence" value="ECO:0007669"/>
    <property type="project" value="UniProtKB-SubCell"/>
</dbReference>
<proteinExistence type="inferred from homology"/>
<keyword evidence="7" id="KW-0966">Cell projection</keyword>
<keyword evidence="5" id="KW-0975">Bacterial flagellum</keyword>
<dbReference type="Pfam" id="PF00669">
    <property type="entry name" value="Flagellin_N"/>
    <property type="match status" value="1"/>
</dbReference>
<dbReference type="PANTHER" id="PTHR42792:SF1">
    <property type="entry name" value="FLAGELLAR HOOK-ASSOCIATED PROTEIN 3"/>
    <property type="match status" value="1"/>
</dbReference>
<dbReference type="InterPro" id="IPR013384">
    <property type="entry name" value="Flagell_FlgL"/>
</dbReference>
<comment type="caution">
    <text evidence="7">The sequence shown here is derived from an EMBL/GenBank/DDBJ whole genome shotgun (WGS) entry which is preliminary data.</text>
</comment>
<comment type="similarity">
    <text evidence="3">Belongs to the bacterial flagellin family.</text>
</comment>
<accession>A0A510X9C2</accession>
<dbReference type="InterPro" id="IPR001492">
    <property type="entry name" value="Flagellin"/>
</dbReference>
<evidence type="ECO:0000256" key="1">
    <source>
        <dbReference type="ARBA" id="ARBA00004365"/>
    </source>
</evidence>
<keyword evidence="7" id="KW-0282">Flagellum</keyword>
<sequence>MRISTQTLFQQNVNSLNRQQGAFLEIGQQIASGKRVSKPSDDPQAASRAVGVDQAKAVTQQYMDARVSARNALAQSESVLNSASDGITRAKTLLLQASSDVLSDVDRNSVASELKGLYESLLGQANSTDGNGRYLFGGYRDDAPPFAKDAGGAVQYEGDSRNREQQIDAARKMPVTDTGADIFQSVHASAGLLAKADGGNAGNVTYDSPLTTDLSDPAYGQQHRIVFSDDGAGGFDYEIFDAGGASVQTGAYSEGMRLEVAGMAVDLEGTPVAGDELTLGRATEMEPDLFRTLENAIAVLEEPANTPAEKAARRNTLNTGLRELDNAQDNILTVRASVGARLNELDVVDSVAGNRMINYEQTLSDLVDLDYVEAAADYSLRQVGLMAAQKAFVDIQGVSLFDQL</sequence>
<dbReference type="GO" id="GO:0005198">
    <property type="term" value="F:structural molecule activity"/>
    <property type="evidence" value="ECO:0007669"/>
    <property type="project" value="InterPro"/>
</dbReference>
<dbReference type="Gene3D" id="1.20.1330.10">
    <property type="entry name" value="f41 fragment of flagellin, N-terminal domain"/>
    <property type="match status" value="2"/>
</dbReference>
<evidence type="ECO:0000256" key="3">
    <source>
        <dbReference type="ARBA" id="ARBA00005709"/>
    </source>
</evidence>
<name>A0A510X9C2_9GAMM</name>
<keyword evidence="8" id="KW-1185">Reference proteome</keyword>
<dbReference type="SUPFAM" id="SSF64518">
    <property type="entry name" value="Phase 1 flagellin"/>
    <property type="match status" value="1"/>
</dbReference>
<evidence type="ECO:0000256" key="4">
    <source>
        <dbReference type="ARBA" id="ARBA00022525"/>
    </source>
</evidence>
<evidence type="ECO:0000259" key="6">
    <source>
        <dbReference type="Pfam" id="PF00669"/>
    </source>
</evidence>